<accession>A0A8J8T7Y4</accession>
<organism evidence="1 2">
    <name type="scientific">Halteria grandinella</name>
    <dbReference type="NCBI Taxonomy" id="5974"/>
    <lineage>
        <taxon>Eukaryota</taxon>
        <taxon>Sar</taxon>
        <taxon>Alveolata</taxon>
        <taxon>Ciliophora</taxon>
        <taxon>Intramacronucleata</taxon>
        <taxon>Spirotrichea</taxon>
        <taxon>Stichotrichia</taxon>
        <taxon>Sporadotrichida</taxon>
        <taxon>Halteriidae</taxon>
        <taxon>Halteria</taxon>
    </lineage>
</organism>
<dbReference type="EMBL" id="RRYP01002243">
    <property type="protein sequence ID" value="TNV84995.1"/>
    <property type="molecule type" value="Genomic_DNA"/>
</dbReference>
<reference evidence="1" key="1">
    <citation type="submission" date="2019-06" db="EMBL/GenBank/DDBJ databases">
        <authorList>
            <person name="Zheng W."/>
        </authorList>
    </citation>
    <scope>NUCLEOTIDE SEQUENCE</scope>
    <source>
        <strain evidence="1">QDHG01</strain>
    </source>
</reference>
<comment type="caution">
    <text evidence="1">The sequence shown here is derived from an EMBL/GenBank/DDBJ whole genome shotgun (WGS) entry which is preliminary data.</text>
</comment>
<keyword evidence="2" id="KW-1185">Reference proteome</keyword>
<evidence type="ECO:0000313" key="2">
    <source>
        <dbReference type="Proteomes" id="UP000785679"/>
    </source>
</evidence>
<protein>
    <submittedName>
        <fullName evidence="1">Uncharacterized protein</fullName>
    </submittedName>
</protein>
<gene>
    <name evidence="1" type="ORF">FGO68_gene8495</name>
</gene>
<evidence type="ECO:0000313" key="1">
    <source>
        <dbReference type="EMBL" id="TNV84995.1"/>
    </source>
</evidence>
<name>A0A8J8T7Y4_HALGN</name>
<proteinExistence type="predicted"/>
<dbReference type="Proteomes" id="UP000785679">
    <property type="component" value="Unassembled WGS sequence"/>
</dbReference>
<sequence>MALEFEHAKFYEYTNRSIYPEKFTEQVMDAYKYANYKSRQQATLSFRNEQDLYVLMQKINIPFVNLLIFECRRQNIEPEKLQIQAQTRVKSINFNPRGEFKGNILPCLIINAYSQTLQEINMNFLGIGGEDQPATWTLTVQPSSFPNLKALTILNEPIEPYLTFLRTILTSTPNLTSIKLFKNPSYH</sequence>
<dbReference type="AlphaFoldDB" id="A0A8J8T7Y4"/>